<dbReference type="EMBL" id="AGNL01018719">
    <property type="protein sequence ID" value="EJK62648.1"/>
    <property type="molecule type" value="Genomic_DNA"/>
</dbReference>
<dbReference type="AlphaFoldDB" id="K0S947"/>
<sequence length="136" mass="14794">MEAAMEFLFQSVRPAVIAEAERQAREAFPEGLPVPNNMVTVHMRWGDKPGEVGEKTLAKYFVAGVKRFVQKKGLGGISPVHVYLASEDEVAIRAFEKKAPRNWHIHTSGPTGKGLIFEMTSGSNGLASLGALLLSM</sequence>
<evidence type="ECO:0000313" key="2">
    <source>
        <dbReference type="Proteomes" id="UP000266841"/>
    </source>
</evidence>
<name>K0S947_THAOC</name>
<dbReference type="Proteomes" id="UP000266841">
    <property type="component" value="Unassembled WGS sequence"/>
</dbReference>
<keyword evidence="2" id="KW-1185">Reference proteome</keyword>
<gene>
    <name evidence="1" type="ORF">THAOC_16731</name>
</gene>
<organism evidence="1 2">
    <name type="scientific">Thalassiosira oceanica</name>
    <name type="common">Marine diatom</name>
    <dbReference type="NCBI Taxonomy" id="159749"/>
    <lineage>
        <taxon>Eukaryota</taxon>
        <taxon>Sar</taxon>
        <taxon>Stramenopiles</taxon>
        <taxon>Ochrophyta</taxon>
        <taxon>Bacillariophyta</taxon>
        <taxon>Coscinodiscophyceae</taxon>
        <taxon>Thalassiosirophycidae</taxon>
        <taxon>Thalassiosirales</taxon>
        <taxon>Thalassiosiraceae</taxon>
        <taxon>Thalassiosira</taxon>
    </lineage>
</organism>
<proteinExistence type="predicted"/>
<accession>K0S947</accession>
<reference evidence="1 2" key="1">
    <citation type="journal article" date="2012" name="Genome Biol.">
        <title>Genome and low-iron response of an oceanic diatom adapted to chronic iron limitation.</title>
        <authorList>
            <person name="Lommer M."/>
            <person name="Specht M."/>
            <person name="Roy A.S."/>
            <person name="Kraemer L."/>
            <person name="Andreson R."/>
            <person name="Gutowska M.A."/>
            <person name="Wolf J."/>
            <person name="Bergner S.V."/>
            <person name="Schilhabel M.B."/>
            <person name="Klostermeier U.C."/>
            <person name="Beiko R.G."/>
            <person name="Rosenstiel P."/>
            <person name="Hippler M."/>
            <person name="Laroche J."/>
        </authorList>
    </citation>
    <scope>NUCLEOTIDE SEQUENCE [LARGE SCALE GENOMIC DNA]</scope>
    <source>
        <strain evidence="1 2">CCMP1005</strain>
    </source>
</reference>
<dbReference type="Gene3D" id="3.40.50.11350">
    <property type="match status" value="1"/>
</dbReference>
<evidence type="ECO:0000313" key="1">
    <source>
        <dbReference type="EMBL" id="EJK62648.1"/>
    </source>
</evidence>
<feature type="non-terminal residue" evidence="1">
    <location>
        <position position="136"/>
    </location>
</feature>
<protein>
    <submittedName>
        <fullName evidence="1">Uncharacterized protein</fullName>
    </submittedName>
</protein>
<dbReference type="eggNOG" id="ENOG502R25G">
    <property type="taxonomic scope" value="Eukaryota"/>
</dbReference>
<comment type="caution">
    <text evidence="1">The sequence shown here is derived from an EMBL/GenBank/DDBJ whole genome shotgun (WGS) entry which is preliminary data.</text>
</comment>